<evidence type="ECO:0000313" key="1">
    <source>
        <dbReference type="EMBL" id="KGE79303.1"/>
    </source>
</evidence>
<gene>
    <name evidence="1" type="ORF">FP66_11505</name>
</gene>
<accession>A0ABR4WX35</accession>
<dbReference type="Proteomes" id="UP000029721">
    <property type="component" value="Unassembled WGS sequence"/>
</dbReference>
<proteinExistence type="predicted"/>
<organism evidence="1 2">
    <name type="scientific">Halomonas salina</name>
    <dbReference type="NCBI Taxonomy" id="42565"/>
    <lineage>
        <taxon>Bacteria</taxon>
        <taxon>Pseudomonadati</taxon>
        <taxon>Pseudomonadota</taxon>
        <taxon>Gammaproteobacteria</taxon>
        <taxon>Oceanospirillales</taxon>
        <taxon>Halomonadaceae</taxon>
        <taxon>Halomonas</taxon>
    </lineage>
</organism>
<comment type="caution">
    <text evidence="1">The sequence shown here is derived from an EMBL/GenBank/DDBJ whole genome shotgun (WGS) entry which is preliminary data.</text>
</comment>
<sequence length="188" mass="21914">MANSREAQLKWDITKYMTVRGWKAGAADGYDREVEEFAELELTHYRLIKREHKRLRLEEAEGDYGLTPFSELNSGKPHDLNKQRLTFHYRFNDLYGAQISDDDKLRFAGIADRIERDEAVMAQVRSHSEDLVIHGLFPKKVTDAMLGALSDHEKLSLPLWEDEEAGRQFDLLVLKLLARRLHLMKFLD</sequence>
<name>A0ABR4WX35_9GAMM</name>
<evidence type="ECO:0000313" key="2">
    <source>
        <dbReference type="Proteomes" id="UP000029721"/>
    </source>
</evidence>
<protein>
    <submittedName>
        <fullName evidence="1">Uncharacterized protein</fullName>
    </submittedName>
</protein>
<dbReference type="EMBL" id="JOKD01000005">
    <property type="protein sequence ID" value="KGE79303.1"/>
    <property type="molecule type" value="Genomic_DNA"/>
</dbReference>
<reference evidence="1 2" key="1">
    <citation type="submission" date="2014-06" db="EMBL/GenBank/DDBJ databases">
        <title>Draft genome sequence of an extremely salt tolerant bacteria Halomonas salina/CIFRI 1.</title>
        <authorList>
            <person name="Behera B.D."/>
            <person name="Meena D.K."/>
            <person name="Das P."/>
            <person name="Maharana J."/>
            <person name="Paria P."/>
            <person name="Sharma A.P."/>
            <person name="Shamsudheen K.V."/>
            <person name="Rijit J."/>
            <person name="Dixit V."/>
            <person name="Verma A."/>
            <person name="Scaria V."/>
            <person name="Sivasubbu S."/>
        </authorList>
    </citation>
    <scope>NUCLEOTIDE SEQUENCE [LARGE SCALE GENOMIC DNA]</scope>
    <source>
        <strain evidence="1 2">CIFRI 1</strain>
    </source>
</reference>
<keyword evidence="2" id="KW-1185">Reference proteome</keyword>
<dbReference type="RefSeq" id="WP_035592882.1">
    <property type="nucleotide sequence ID" value="NZ_JOKD01000005.1"/>
</dbReference>